<feature type="compositionally biased region" description="Polar residues" evidence="1">
    <location>
        <begin position="420"/>
        <end position="430"/>
    </location>
</feature>
<evidence type="ECO:0000256" key="1">
    <source>
        <dbReference type="SAM" id="MobiDB-lite"/>
    </source>
</evidence>
<feature type="region of interest" description="Disordered" evidence="1">
    <location>
        <begin position="693"/>
        <end position="737"/>
    </location>
</feature>
<feature type="region of interest" description="Disordered" evidence="1">
    <location>
        <begin position="226"/>
        <end position="340"/>
    </location>
</feature>
<gene>
    <name evidence="2" type="ORF">ACOF00016_LOCUS8778</name>
</gene>
<feature type="compositionally biased region" description="Basic and acidic residues" evidence="1">
    <location>
        <begin position="654"/>
        <end position="665"/>
    </location>
</feature>
<evidence type="ECO:0000313" key="2">
    <source>
        <dbReference type="EMBL" id="CAE0411437.1"/>
    </source>
</evidence>
<feature type="region of interest" description="Disordered" evidence="1">
    <location>
        <begin position="392"/>
        <end position="456"/>
    </location>
</feature>
<feature type="compositionally biased region" description="Basic and acidic residues" evidence="1">
    <location>
        <begin position="435"/>
        <end position="452"/>
    </location>
</feature>
<protein>
    <submittedName>
        <fullName evidence="2">Uncharacterized protein</fullName>
    </submittedName>
</protein>
<accession>A0A7S3P414</accession>
<feature type="compositionally biased region" description="Polar residues" evidence="1">
    <location>
        <begin position="602"/>
        <end position="611"/>
    </location>
</feature>
<dbReference type="EMBL" id="HBIM01010511">
    <property type="protein sequence ID" value="CAE0411437.1"/>
    <property type="molecule type" value="Transcribed_RNA"/>
</dbReference>
<reference evidence="2" key="1">
    <citation type="submission" date="2021-01" db="EMBL/GenBank/DDBJ databases">
        <authorList>
            <person name="Corre E."/>
            <person name="Pelletier E."/>
            <person name="Niang G."/>
            <person name="Scheremetjew M."/>
            <person name="Finn R."/>
            <person name="Kale V."/>
            <person name="Holt S."/>
            <person name="Cochrane G."/>
            <person name="Meng A."/>
            <person name="Brown T."/>
            <person name="Cohen L."/>
        </authorList>
    </citation>
    <scope>NUCLEOTIDE SEQUENCE</scope>
    <source>
        <strain evidence="2">CCMP127</strain>
    </source>
</reference>
<name>A0A7S3P414_9STRA</name>
<feature type="compositionally biased region" description="Basic and acidic residues" evidence="1">
    <location>
        <begin position="312"/>
        <end position="325"/>
    </location>
</feature>
<proteinExistence type="predicted"/>
<feature type="compositionally biased region" description="Basic residues" evidence="1">
    <location>
        <begin position="719"/>
        <end position="731"/>
    </location>
</feature>
<organism evidence="2">
    <name type="scientific">Amphora coffeiformis</name>
    <dbReference type="NCBI Taxonomy" id="265554"/>
    <lineage>
        <taxon>Eukaryota</taxon>
        <taxon>Sar</taxon>
        <taxon>Stramenopiles</taxon>
        <taxon>Ochrophyta</taxon>
        <taxon>Bacillariophyta</taxon>
        <taxon>Bacillariophyceae</taxon>
        <taxon>Bacillariophycidae</taxon>
        <taxon>Thalassiophysales</taxon>
        <taxon>Catenulaceae</taxon>
        <taxon>Amphora</taxon>
    </lineage>
</organism>
<dbReference type="AlphaFoldDB" id="A0A7S3P414"/>
<sequence length="808" mass="89681">MKKLRPPNRDIVATKDNEEMLDSVLDYCVSDEDPELRRLARSRNRNKLSTVNYRNSRCDTGFGTELIGALAARMALPSACGPDLRKSRTVSQREYLYNQIADDRHTKPYNLNLPFDADPHKPNLPYNPNVVPIAIPSDRHSRQLGSAVNQRPIRKERKPSGIMSNRSETDMADDDWDMGVGTARSVWTGKSLKDQPLVEEDGEEDKRTYVIRVRSRESLVSEITEVVPGGGGTFYRKASGTSERALSGSEHASPPERQFSPTKKGTQASGSRGGPSPGKRAPVHSRRLHGQQDGDFEGSPRFRVFQGVTSDVESREVKTDEDTSHHGHIVNHPSPIAEESSLEAIEVIRKQTECEPRLPFAPKSNRRSIHGQNIYANSNSAFMPVRRREATGIHPQPSHQKPPLRLSYTKSTPDKEMSDKASQNTNSSASTKRRGNVDPKKKTIHPSDKSKCDTTVSSFSGGMSLDQLERQLDRPNPCIANTPLLGGLFACARGNKAERFAAEKEEWNHIMVFEPTKRLTEAAQHIPRPDTKFSPLSIITEETSLETNQRSTHAVHILPESPPKESILLGQRKAAAMRAQMAETLKNAMASSKTDELGKNLLSTGQSQSAQEDTDARDAGEAGDVAGDKRDVAPPTVTFSYDDEIHAQPTMNPAKDDKYKDENHKKNAQGTNSSIWPFLGVSNVLTSELDQLAPLGLPKPKQNSPKKPSRGRRLDSSRTRSRSPRKSRSPTRMHALSDTFSEYGTEFTTAPSFVHSRADSAFTGSWAQSPKGSVYERKRMASRETYPIFHWQASLIDDTSVGVMSLDY</sequence>
<feature type="compositionally biased region" description="Basic and acidic residues" evidence="1">
    <location>
        <begin position="614"/>
        <end position="632"/>
    </location>
</feature>
<feature type="region of interest" description="Disordered" evidence="1">
    <location>
        <begin position="602"/>
        <end position="675"/>
    </location>
</feature>